<keyword evidence="1" id="KW-0812">Transmembrane</keyword>
<evidence type="ECO:0000313" key="3">
    <source>
        <dbReference type="Proteomes" id="UP000005092"/>
    </source>
</evidence>
<dbReference type="EMBL" id="JH719381">
    <property type="protein sequence ID" value="EJB07523.1"/>
    <property type="molecule type" value="Genomic_DNA"/>
</dbReference>
<keyword evidence="1" id="KW-1133">Transmembrane helix</keyword>
<dbReference type="Proteomes" id="UP000005092">
    <property type="component" value="Unassembled WGS sequence"/>
</dbReference>
<dbReference type="HOGENOM" id="CLU_1546376_0_0_5"/>
<protein>
    <submittedName>
        <fullName evidence="2">Uncharacterized protein</fullName>
    </submittedName>
</protein>
<evidence type="ECO:0000313" key="2">
    <source>
        <dbReference type="EMBL" id="EJB07523.1"/>
    </source>
</evidence>
<proteinExistence type="predicted"/>
<feature type="transmembrane region" description="Helical" evidence="1">
    <location>
        <begin position="6"/>
        <end position="29"/>
    </location>
</feature>
<name>J0HAX9_RHILT</name>
<evidence type="ECO:0000256" key="1">
    <source>
        <dbReference type="SAM" id="Phobius"/>
    </source>
</evidence>
<sequence>MSNVPAWIQVLQALLTPAIAIAVGVIGFLQWRTAHQKVVLDLFERRAKLFEDTIEAVESYFSRYDEHVGSETILRLYRTQTKAQFLFGPEIVDLLETIRGDVIRHDMLSRRYDRLRLDPDQLQEYAALATRINSNVDKLAPACVPYMKMDQRQLRTTSEWFAERNGIRLSYADDKQR</sequence>
<accession>J0HAX9</accession>
<dbReference type="OrthoDB" id="8372419at2"/>
<gene>
    <name evidence="2" type="ORF">Rleg9DRAFT_6537</name>
</gene>
<reference evidence="2 3" key="1">
    <citation type="submission" date="2012-02" db="EMBL/GenBank/DDBJ databases">
        <title>Improved High-Quality Draft Sequence of Rhizobium leguminosarum bv. trifolii WSM597.</title>
        <authorList>
            <consortium name="US DOE Joint Genome Institute"/>
            <person name="Lucas S."/>
            <person name="Han J."/>
            <person name="Lapidus A."/>
            <person name="Cheng J.-F."/>
            <person name="Goodwin L."/>
            <person name="Pitluck S."/>
            <person name="Peters L."/>
            <person name="Ovchinnikova G."/>
            <person name="Held B."/>
            <person name="Detter J.C."/>
            <person name="Han C."/>
            <person name="Tapia R."/>
            <person name="Land M."/>
            <person name="Hauser L."/>
            <person name="Kyrpides N."/>
            <person name="Ivanova N."/>
            <person name="Pagani I."/>
            <person name="Brau L."/>
            <person name="Yates R."/>
            <person name="O'Hara G."/>
            <person name="Rui T."/>
            <person name="Howieson J."/>
            <person name="Reeve W."/>
            <person name="Woyke T."/>
        </authorList>
    </citation>
    <scope>NUCLEOTIDE SEQUENCE [LARGE SCALE GENOMIC DNA]</scope>
    <source>
        <strain evidence="2 3">WSM597</strain>
    </source>
</reference>
<dbReference type="AlphaFoldDB" id="J0HAX9"/>
<dbReference type="RefSeq" id="WP_003593241.1">
    <property type="nucleotide sequence ID" value="NZ_JH719381.1"/>
</dbReference>
<organism evidence="2 3">
    <name type="scientific">Rhizobium leguminosarum bv. trifolii WSM597</name>
    <dbReference type="NCBI Taxonomy" id="754764"/>
    <lineage>
        <taxon>Bacteria</taxon>
        <taxon>Pseudomonadati</taxon>
        <taxon>Pseudomonadota</taxon>
        <taxon>Alphaproteobacteria</taxon>
        <taxon>Hyphomicrobiales</taxon>
        <taxon>Rhizobiaceae</taxon>
        <taxon>Rhizobium/Agrobacterium group</taxon>
        <taxon>Rhizobium</taxon>
    </lineage>
</organism>
<keyword evidence="1" id="KW-0472">Membrane</keyword>